<dbReference type="Proteomes" id="UP000696280">
    <property type="component" value="Unassembled WGS sequence"/>
</dbReference>
<gene>
    <name evidence="1" type="ORF">HYFRA_00013988</name>
</gene>
<evidence type="ECO:0000313" key="2">
    <source>
        <dbReference type="Proteomes" id="UP000696280"/>
    </source>
</evidence>
<keyword evidence="2" id="KW-1185">Reference proteome</keyword>
<organism evidence="1 2">
    <name type="scientific">Hymenoscyphus fraxineus</name>
    <dbReference type="NCBI Taxonomy" id="746836"/>
    <lineage>
        <taxon>Eukaryota</taxon>
        <taxon>Fungi</taxon>
        <taxon>Dikarya</taxon>
        <taxon>Ascomycota</taxon>
        <taxon>Pezizomycotina</taxon>
        <taxon>Leotiomycetes</taxon>
        <taxon>Helotiales</taxon>
        <taxon>Helotiaceae</taxon>
        <taxon>Hymenoscyphus</taxon>
    </lineage>
</organism>
<evidence type="ECO:0000313" key="1">
    <source>
        <dbReference type="EMBL" id="CAG8961812.1"/>
    </source>
</evidence>
<protein>
    <submittedName>
        <fullName evidence="1">Uncharacterized protein</fullName>
    </submittedName>
</protein>
<dbReference type="EMBL" id="CAJVRL010000116">
    <property type="protein sequence ID" value="CAG8961812.1"/>
    <property type="molecule type" value="Genomic_DNA"/>
</dbReference>
<reference evidence="1" key="1">
    <citation type="submission" date="2021-07" db="EMBL/GenBank/DDBJ databases">
        <authorList>
            <person name="Durling M."/>
        </authorList>
    </citation>
    <scope>NUCLEOTIDE SEQUENCE</scope>
</reference>
<accession>A0A9N9LE63</accession>
<comment type="caution">
    <text evidence="1">The sequence shown here is derived from an EMBL/GenBank/DDBJ whole genome shotgun (WGS) entry which is preliminary data.</text>
</comment>
<name>A0A9N9LE63_9HELO</name>
<proteinExistence type="predicted"/>
<dbReference type="AlphaFoldDB" id="A0A9N9LE63"/>
<sequence>MVFYGQQAAVPLLSAGPQLKILLFASLGRPEHVFLLGKAVPPLKSQHWAFKPLAHLTLAFVGRLNEAPQKVSAAADTTAIKGATAMRIAESCMMKVADKA</sequence>